<dbReference type="InterPro" id="IPR035994">
    <property type="entry name" value="Nucleoside_phosphorylase_sf"/>
</dbReference>
<dbReference type="InterPro" id="IPR053137">
    <property type="entry name" value="NLR-like"/>
</dbReference>
<dbReference type="Gene3D" id="3.40.50.1580">
    <property type="entry name" value="Nucleoside phosphorylase domain"/>
    <property type="match status" value="1"/>
</dbReference>
<dbReference type="SUPFAM" id="SSF53167">
    <property type="entry name" value="Purine and uridine phosphorylases"/>
    <property type="match status" value="1"/>
</dbReference>
<name>A0A0A2KSH6_PENIT</name>
<dbReference type="InterPro" id="IPR000845">
    <property type="entry name" value="Nucleoside_phosphorylase_d"/>
</dbReference>
<dbReference type="PANTHER" id="PTHR46082:SF11">
    <property type="entry name" value="AAA+ ATPASE DOMAIN-CONTAINING PROTEIN-RELATED"/>
    <property type="match status" value="1"/>
</dbReference>
<dbReference type="STRING" id="40296.A0A0A2KSH6"/>
<gene>
    <name evidence="3" type="ORF">PITC_055750</name>
</gene>
<dbReference type="Pfam" id="PF01048">
    <property type="entry name" value="PNP_UDP_1"/>
    <property type="match status" value="1"/>
</dbReference>
<dbReference type="PANTHER" id="PTHR46082">
    <property type="entry name" value="ATP/GTP-BINDING PROTEIN-RELATED"/>
    <property type="match status" value="1"/>
</dbReference>
<feature type="region of interest" description="Disordered" evidence="1">
    <location>
        <begin position="1"/>
        <end position="30"/>
    </location>
</feature>
<evidence type="ECO:0000313" key="3">
    <source>
        <dbReference type="EMBL" id="KGO70684.1"/>
    </source>
</evidence>
<dbReference type="GO" id="GO:0003824">
    <property type="term" value="F:catalytic activity"/>
    <property type="evidence" value="ECO:0007669"/>
    <property type="project" value="InterPro"/>
</dbReference>
<reference evidence="3 4" key="1">
    <citation type="journal article" date="2015" name="Mol. Plant Microbe Interact.">
        <title>Genome, transcriptome, and functional analyses of Penicillium expansum provide new insights into secondary metabolism and pathogenicity.</title>
        <authorList>
            <person name="Ballester A.R."/>
            <person name="Marcet-Houben M."/>
            <person name="Levin E."/>
            <person name="Sela N."/>
            <person name="Selma-Lazaro C."/>
            <person name="Carmona L."/>
            <person name="Wisniewski M."/>
            <person name="Droby S."/>
            <person name="Gonzalez-Candelas L."/>
            <person name="Gabaldon T."/>
        </authorList>
    </citation>
    <scope>NUCLEOTIDE SEQUENCE [LARGE SCALE GENOMIC DNA]</scope>
    <source>
        <strain evidence="3 4">PHI-1</strain>
    </source>
</reference>
<dbReference type="Proteomes" id="UP000030104">
    <property type="component" value="Unassembled WGS sequence"/>
</dbReference>
<sequence length="385" mass="42595">MMMKHNTPRSADSQKTCHKQPTTQGTLTMASTSYYGVNNGTKKRNNNDTITTEFHLSKRPKISHHDGLPAPRYDQYTIAWICALYIELAAARAMLDESHETMPTHADDRNTYVLGNINRHNVVIACLPEGQYGTNNAAIVMTNAKRTFPAIRACLMVGIGGGVPSRADVRLGDIVVGTRVMQCDLGKILGDGQLQRTAIPRIPHQLLGTAVSAVRSKHELGPSRVLSILHQKLEGQSAYSRPILPDRLFHATYDHESLTDSCDGCDHSKLVPRSRRMLDEVRIHYGAIASGNQLMKNGTTRDNIARQLDVICFEMETAGLMDILPCLPIRGISDYSDSHKSEEWQRYAAATAAAYARELLEELPVTESHSSIVSTTDSRKTAYQP</sequence>
<organism evidence="3 4">
    <name type="scientific">Penicillium italicum</name>
    <name type="common">Blue mold</name>
    <dbReference type="NCBI Taxonomy" id="40296"/>
    <lineage>
        <taxon>Eukaryota</taxon>
        <taxon>Fungi</taxon>
        <taxon>Dikarya</taxon>
        <taxon>Ascomycota</taxon>
        <taxon>Pezizomycotina</taxon>
        <taxon>Eurotiomycetes</taxon>
        <taxon>Eurotiomycetidae</taxon>
        <taxon>Eurotiales</taxon>
        <taxon>Aspergillaceae</taxon>
        <taxon>Penicillium</taxon>
    </lineage>
</organism>
<feature type="compositionally biased region" description="Polar residues" evidence="1">
    <location>
        <begin position="8"/>
        <end position="30"/>
    </location>
</feature>
<dbReference type="AlphaFoldDB" id="A0A0A2KSH6"/>
<dbReference type="EMBL" id="JQGA01001021">
    <property type="protein sequence ID" value="KGO70684.1"/>
    <property type="molecule type" value="Genomic_DNA"/>
</dbReference>
<dbReference type="HOGENOM" id="CLU_000288_34_22_1"/>
<protein>
    <submittedName>
        <fullName evidence="3">Nucleoside phosphorylase</fullName>
    </submittedName>
</protein>
<evidence type="ECO:0000313" key="4">
    <source>
        <dbReference type="Proteomes" id="UP000030104"/>
    </source>
</evidence>
<comment type="caution">
    <text evidence="3">The sequence shown here is derived from an EMBL/GenBank/DDBJ whole genome shotgun (WGS) entry which is preliminary data.</text>
</comment>
<dbReference type="OrthoDB" id="1577640at2759"/>
<feature type="domain" description="Nucleoside phosphorylase" evidence="2">
    <location>
        <begin position="78"/>
        <end position="357"/>
    </location>
</feature>
<evidence type="ECO:0000259" key="2">
    <source>
        <dbReference type="Pfam" id="PF01048"/>
    </source>
</evidence>
<evidence type="ECO:0000256" key="1">
    <source>
        <dbReference type="SAM" id="MobiDB-lite"/>
    </source>
</evidence>
<keyword evidence="4" id="KW-1185">Reference proteome</keyword>
<proteinExistence type="predicted"/>
<dbReference type="PhylomeDB" id="A0A0A2KSH6"/>
<dbReference type="OMA" id="INRHNVV"/>
<accession>A0A0A2KSH6</accession>
<dbReference type="GO" id="GO:0009116">
    <property type="term" value="P:nucleoside metabolic process"/>
    <property type="evidence" value="ECO:0007669"/>
    <property type="project" value="InterPro"/>
</dbReference>